<dbReference type="EMBL" id="CAOQHR010000007">
    <property type="protein sequence ID" value="CAI6337321.1"/>
    <property type="molecule type" value="Genomic_DNA"/>
</dbReference>
<protein>
    <submittedName>
        <fullName evidence="2">Uncharacterized protein</fullName>
    </submittedName>
</protein>
<dbReference type="Proteomes" id="UP001152607">
    <property type="component" value="Unassembled WGS sequence"/>
</dbReference>
<feature type="chain" id="PRO_5040821762" evidence="1">
    <location>
        <begin position="35"/>
        <end position="231"/>
    </location>
</feature>
<keyword evidence="3" id="KW-1185">Reference proteome</keyword>
<keyword evidence="1" id="KW-0732">Signal</keyword>
<proteinExistence type="predicted"/>
<feature type="signal peptide" evidence="1">
    <location>
        <begin position="1"/>
        <end position="34"/>
    </location>
</feature>
<dbReference type="AlphaFoldDB" id="A0A9W4UJH4"/>
<evidence type="ECO:0000256" key="1">
    <source>
        <dbReference type="SAM" id="SignalP"/>
    </source>
</evidence>
<accession>A0A9W4UJH4</accession>
<reference evidence="2" key="1">
    <citation type="submission" date="2023-01" db="EMBL/GenBank/DDBJ databases">
        <authorList>
            <person name="Van Ghelder C."/>
            <person name="Rancurel C."/>
        </authorList>
    </citation>
    <scope>NUCLEOTIDE SEQUENCE</scope>
    <source>
        <strain evidence="2">CNCM I-4278</strain>
    </source>
</reference>
<gene>
    <name evidence="2" type="ORF">PDIGIT_LOCUS10432</name>
</gene>
<evidence type="ECO:0000313" key="2">
    <source>
        <dbReference type="EMBL" id="CAI6337321.1"/>
    </source>
</evidence>
<organism evidence="2 3">
    <name type="scientific">Periconia digitata</name>
    <dbReference type="NCBI Taxonomy" id="1303443"/>
    <lineage>
        <taxon>Eukaryota</taxon>
        <taxon>Fungi</taxon>
        <taxon>Dikarya</taxon>
        <taxon>Ascomycota</taxon>
        <taxon>Pezizomycotina</taxon>
        <taxon>Dothideomycetes</taxon>
        <taxon>Pleosporomycetidae</taxon>
        <taxon>Pleosporales</taxon>
        <taxon>Massarineae</taxon>
        <taxon>Periconiaceae</taxon>
        <taxon>Periconia</taxon>
    </lineage>
</organism>
<comment type="caution">
    <text evidence="2">The sequence shown here is derived from an EMBL/GenBank/DDBJ whole genome shotgun (WGS) entry which is preliminary data.</text>
</comment>
<sequence>MTLTSISPYSLPVRSPNSVSFLCLLLLVLHCVSCAQLSPLSSQQKNLSLISPARLSCPTVGHSTYRSFRRNCQFCCRTQLPPQSRFHDSYCHCMELCLCDCQTSCHYCRILCWYLEQICCRTRHRPQFLMRLVSYEVMWSKDGRGVNASTGHMSCLGTHQIGKYHDLPSKHSSPHGRSAYCLQPRRCSQQISDGEACRGYQVFDTPHQVVSSFVTIYSDYTYYVRAQDCRR</sequence>
<evidence type="ECO:0000313" key="3">
    <source>
        <dbReference type="Proteomes" id="UP001152607"/>
    </source>
</evidence>
<name>A0A9W4UJH4_9PLEO</name>